<feature type="chain" id="PRO_5039182422" description="Peptidase C1A papain C-terminal domain-containing protein" evidence="3">
    <location>
        <begin position="22"/>
        <end position="203"/>
    </location>
</feature>
<dbReference type="PANTHER" id="PTHR12411">
    <property type="entry name" value="CYSTEINE PROTEASE FAMILY C1-RELATED"/>
    <property type="match status" value="1"/>
</dbReference>
<evidence type="ECO:0000256" key="2">
    <source>
        <dbReference type="ARBA" id="ARBA00023157"/>
    </source>
</evidence>
<accession>A0A9D5HPQ9</accession>
<gene>
    <name evidence="5" type="ORF">J5N97_002719</name>
</gene>
<dbReference type="OrthoDB" id="10253408at2759"/>
<organism evidence="5 6">
    <name type="scientific">Dioscorea zingiberensis</name>
    <dbReference type="NCBI Taxonomy" id="325984"/>
    <lineage>
        <taxon>Eukaryota</taxon>
        <taxon>Viridiplantae</taxon>
        <taxon>Streptophyta</taxon>
        <taxon>Embryophyta</taxon>
        <taxon>Tracheophyta</taxon>
        <taxon>Spermatophyta</taxon>
        <taxon>Magnoliopsida</taxon>
        <taxon>Liliopsida</taxon>
        <taxon>Dioscoreales</taxon>
        <taxon>Dioscoreaceae</taxon>
        <taxon>Dioscorea</taxon>
    </lineage>
</organism>
<dbReference type="EMBL" id="JAGGNH010000001">
    <property type="protein sequence ID" value="KAJ0984363.1"/>
    <property type="molecule type" value="Genomic_DNA"/>
</dbReference>
<dbReference type="PROSITE" id="PS00640">
    <property type="entry name" value="THIOL_PROTEASE_ASN"/>
    <property type="match status" value="1"/>
</dbReference>
<dbReference type="InterPro" id="IPR039417">
    <property type="entry name" value="Peptidase_C1A_papain-like"/>
</dbReference>
<keyword evidence="3" id="KW-0732">Signal</keyword>
<evidence type="ECO:0000256" key="3">
    <source>
        <dbReference type="SAM" id="SignalP"/>
    </source>
</evidence>
<dbReference type="InterPro" id="IPR000668">
    <property type="entry name" value="Peptidase_C1A_C"/>
</dbReference>
<proteinExistence type="inferred from homology"/>
<dbReference type="CDD" id="cd02248">
    <property type="entry name" value="Peptidase_C1A"/>
    <property type="match status" value="1"/>
</dbReference>
<keyword evidence="6" id="KW-1185">Reference proteome</keyword>
<reference evidence="5" key="1">
    <citation type="submission" date="2021-03" db="EMBL/GenBank/DDBJ databases">
        <authorList>
            <person name="Li Z."/>
            <person name="Yang C."/>
        </authorList>
    </citation>
    <scope>NUCLEOTIDE SEQUENCE</scope>
    <source>
        <strain evidence="5">Dzin_1.0</strain>
        <tissue evidence="5">Leaf</tissue>
    </source>
</reference>
<dbReference type="Gene3D" id="3.90.70.10">
    <property type="entry name" value="Cysteine proteinases"/>
    <property type="match status" value="1"/>
</dbReference>
<dbReference type="SMART" id="SM00645">
    <property type="entry name" value="Pept_C1"/>
    <property type="match status" value="1"/>
</dbReference>
<dbReference type="InterPro" id="IPR025660">
    <property type="entry name" value="Pept_his_AS"/>
</dbReference>
<keyword evidence="2" id="KW-1015">Disulfide bond</keyword>
<comment type="caution">
    <text evidence="5">The sequence shown here is derived from an EMBL/GenBank/DDBJ whole genome shotgun (WGS) entry which is preliminary data.</text>
</comment>
<dbReference type="GO" id="GO:0006508">
    <property type="term" value="P:proteolysis"/>
    <property type="evidence" value="ECO:0007669"/>
    <property type="project" value="InterPro"/>
</dbReference>
<dbReference type="Proteomes" id="UP001085076">
    <property type="component" value="Miscellaneous, Linkage group lg01"/>
</dbReference>
<dbReference type="GO" id="GO:0008234">
    <property type="term" value="F:cysteine-type peptidase activity"/>
    <property type="evidence" value="ECO:0007669"/>
    <property type="project" value="InterPro"/>
</dbReference>
<reference evidence="5" key="2">
    <citation type="journal article" date="2022" name="Hortic Res">
        <title>The genome of Dioscorea zingiberensis sheds light on the biosynthesis, origin and evolution of the medicinally important diosgenin saponins.</title>
        <authorList>
            <person name="Li Y."/>
            <person name="Tan C."/>
            <person name="Li Z."/>
            <person name="Guo J."/>
            <person name="Li S."/>
            <person name="Chen X."/>
            <person name="Wang C."/>
            <person name="Dai X."/>
            <person name="Yang H."/>
            <person name="Song W."/>
            <person name="Hou L."/>
            <person name="Xu J."/>
            <person name="Tong Z."/>
            <person name="Xu A."/>
            <person name="Yuan X."/>
            <person name="Wang W."/>
            <person name="Yang Q."/>
            <person name="Chen L."/>
            <person name="Sun Z."/>
            <person name="Wang K."/>
            <person name="Pan B."/>
            <person name="Chen J."/>
            <person name="Bao Y."/>
            <person name="Liu F."/>
            <person name="Qi X."/>
            <person name="Gang D.R."/>
            <person name="Wen J."/>
            <person name="Li J."/>
        </authorList>
    </citation>
    <scope>NUCLEOTIDE SEQUENCE</scope>
    <source>
        <strain evidence="5">Dzin_1.0</strain>
    </source>
</reference>
<feature type="domain" description="Peptidase C1A papain C-terminal" evidence="4">
    <location>
        <begin position="13"/>
        <end position="178"/>
    </location>
</feature>
<dbReference type="InterPro" id="IPR013128">
    <property type="entry name" value="Peptidase_C1A"/>
</dbReference>
<protein>
    <recommendedName>
        <fullName evidence="4">Peptidase C1A papain C-terminal domain-containing protein</fullName>
    </recommendedName>
</protein>
<dbReference type="InterPro" id="IPR038765">
    <property type="entry name" value="Papain-like_cys_pep_sf"/>
</dbReference>
<dbReference type="InterPro" id="IPR025661">
    <property type="entry name" value="Pept_asp_AS"/>
</dbReference>
<sequence>MAPLFIFLLLIFLSLTSSSLSIPIQYESETRQIFEGWLIKHSKSYNNNTNEKEERYRVCDTNKLSSRVVSIDGYRFVNPRNENSLKKAVANQPVSVAIEAFGPDFQLYTSGIYDGVCGISLDHAVTAIGYGTEAGEDYWLVKNSWGENWGEEGYVRIKRNTNPPHGKCGIAMFATYPIKKKRHVNEGSAFDVSNDTDGKKATA</sequence>
<dbReference type="PROSITE" id="PS00639">
    <property type="entry name" value="THIOL_PROTEASE_HIS"/>
    <property type="match status" value="1"/>
</dbReference>
<name>A0A9D5HPQ9_9LILI</name>
<dbReference type="AlphaFoldDB" id="A0A9D5HPQ9"/>
<evidence type="ECO:0000313" key="6">
    <source>
        <dbReference type="Proteomes" id="UP001085076"/>
    </source>
</evidence>
<evidence type="ECO:0000256" key="1">
    <source>
        <dbReference type="ARBA" id="ARBA00008455"/>
    </source>
</evidence>
<evidence type="ECO:0000313" key="5">
    <source>
        <dbReference type="EMBL" id="KAJ0984363.1"/>
    </source>
</evidence>
<dbReference type="Pfam" id="PF00112">
    <property type="entry name" value="Peptidase_C1"/>
    <property type="match status" value="1"/>
</dbReference>
<dbReference type="SUPFAM" id="SSF54001">
    <property type="entry name" value="Cysteine proteinases"/>
    <property type="match status" value="1"/>
</dbReference>
<comment type="similarity">
    <text evidence="1">Belongs to the peptidase C1 family.</text>
</comment>
<evidence type="ECO:0000259" key="4">
    <source>
        <dbReference type="SMART" id="SM00645"/>
    </source>
</evidence>
<feature type="signal peptide" evidence="3">
    <location>
        <begin position="1"/>
        <end position="21"/>
    </location>
</feature>